<proteinExistence type="predicted"/>
<evidence type="ECO:0000313" key="2">
    <source>
        <dbReference type="EMBL" id="JAH95310.1"/>
    </source>
</evidence>
<reference evidence="2" key="1">
    <citation type="submission" date="2014-11" db="EMBL/GenBank/DDBJ databases">
        <authorList>
            <person name="Amaro Gonzalez C."/>
        </authorList>
    </citation>
    <scope>NUCLEOTIDE SEQUENCE</scope>
</reference>
<protein>
    <submittedName>
        <fullName evidence="2">Uncharacterized protein</fullName>
    </submittedName>
</protein>
<keyword evidence="1" id="KW-0812">Transmembrane</keyword>
<dbReference type="EMBL" id="GBXM01013267">
    <property type="protein sequence ID" value="JAH95310.1"/>
    <property type="molecule type" value="Transcribed_RNA"/>
</dbReference>
<reference evidence="2" key="2">
    <citation type="journal article" date="2015" name="Fish Shellfish Immunol.">
        <title>Early steps in the European eel (Anguilla anguilla)-Vibrio vulnificus interaction in the gills: Role of the RtxA13 toxin.</title>
        <authorList>
            <person name="Callol A."/>
            <person name="Pajuelo D."/>
            <person name="Ebbesson L."/>
            <person name="Teles M."/>
            <person name="MacKenzie S."/>
            <person name="Amaro C."/>
        </authorList>
    </citation>
    <scope>NUCLEOTIDE SEQUENCE</scope>
</reference>
<feature type="transmembrane region" description="Helical" evidence="1">
    <location>
        <begin position="6"/>
        <end position="25"/>
    </location>
</feature>
<name>A0A0E9X0C6_ANGAN</name>
<evidence type="ECO:0000256" key="1">
    <source>
        <dbReference type="SAM" id="Phobius"/>
    </source>
</evidence>
<accession>A0A0E9X0C6</accession>
<dbReference type="AlphaFoldDB" id="A0A0E9X0C6"/>
<keyword evidence="1" id="KW-1133">Transmembrane helix</keyword>
<keyword evidence="1" id="KW-0472">Membrane</keyword>
<sequence length="60" mass="7241">MYTYLFYCSLILNVIVVYFCGKPYIIMTPRFISKSSVQEIYFPINIWYKAFKLNHVFVTL</sequence>
<organism evidence="2">
    <name type="scientific">Anguilla anguilla</name>
    <name type="common">European freshwater eel</name>
    <name type="synonym">Muraena anguilla</name>
    <dbReference type="NCBI Taxonomy" id="7936"/>
    <lineage>
        <taxon>Eukaryota</taxon>
        <taxon>Metazoa</taxon>
        <taxon>Chordata</taxon>
        <taxon>Craniata</taxon>
        <taxon>Vertebrata</taxon>
        <taxon>Euteleostomi</taxon>
        <taxon>Actinopterygii</taxon>
        <taxon>Neopterygii</taxon>
        <taxon>Teleostei</taxon>
        <taxon>Anguilliformes</taxon>
        <taxon>Anguillidae</taxon>
        <taxon>Anguilla</taxon>
    </lineage>
</organism>